<feature type="region of interest" description="Disordered" evidence="1">
    <location>
        <begin position="151"/>
        <end position="231"/>
    </location>
</feature>
<dbReference type="Proteomes" id="UP000694865">
    <property type="component" value="Unplaced"/>
</dbReference>
<protein>
    <submittedName>
        <fullName evidence="3">DNA ligase 1-like</fullName>
    </submittedName>
</protein>
<evidence type="ECO:0000256" key="1">
    <source>
        <dbReference type="SAM" id="MobiDB-lite"/>
    </source>
</evidence>
<evidence type="ECO:0000313" key="2">
    <source>
        <dbReference type="Proteomes" id="UP000694865"/>
    </source>
</evidence>
<organism evidence="2 3">
    <name type="scientific">Saccoglossus kowalevskii</name>
    <name type="common">Acorn worm</name>
    <dbReference type="NCBI Taxonomy" id="10224"/>
    <lineage>
        <taxon>Eukaryota</taxon>
        <taxon>Metazoa</taxon>
        <taxon>Hemichordata</taxon>
        <taxon>Enteropneusta</taxon>
        <taxon>Harrimaniidae</taxon>
        <taxon>Saccoglossus</taxon>
    </lineage>
</organism>
<feature type="region of interest" description="Disordered" evidence="1">
    <location>
        <begin position="247"/>
        <end position="535"/>
    </location>
</feature>
<feature type="compositionally biased region" description="Polar residues" evidence="1">
    <location>
        <begin position="122"/>
        <end position="137"/>
    </location>
</feature>
<feature type="region of interest" description="Disordered" evidence="1">
    <location>
        <begin position="556"/>
        <end position="602"/>
    </location>
</feature>
<feature type="region of interest" description="Disordered" evidence="1">
    <location>
        <begin position="112"/>
        <end position="137"/>
    </location>
</feature>
<keyword evidence="2" id="KW-1185">Reference proteome</keyword>
<reference evidence="3" key="1">
    <citation type="submission" date="2025-08" db="UniProtKB">
        <authorList>
            <consortium name="RefSeq"/>
        </authorList>
    </citation>
    <scope>IDENTIFICATION</scope>
    <source>
        <tissue evidence="3">Testes</tissue>
    </source>
</reference>
<feature type="compositionally biased region" description="Basic and acidic residues" evidence="1">
    <location>
        <begin position="382"/>
        <end position="399"/>
    </location>
</feature>
<sequence>MKMCDTDKKKMKPATLPRGQRPALPPKPQFPLIEGLKVKDICHTGDAVSECHGNSSVIEPSRNLTSTIAEPTIALHDTQITKVPPKPPVKPRRTCEKREKIQARLSYGSVEDCNHTHDETSADTLNENSDAWKNDSTPSSWFIQKIHRQTLDKDECKKTDSTSHSSLIRPSPTPRSFYNKPNAEDHNTGSSHDVVGKPEKTDATVPAKPARKGKKHKHGKKDTESGGSVVVIQKVEEGHVAVLGVLPLNSPEEDVENDSKNNSKTEVIESRKKSTPPRPPPPSIGPKPKPRLSLNKKEVQNVAKEGQEKKTGVALKPIEEKQDQDKKTGVALKSIKASTDQQVRSIESLKSDEEKESKEVKDFDHLESDKEKEQSEQTVHLKVADPKSGRKMGESEIKKKSTKKAPPTPSRSDSLTKYIENKVKSGDITAVHSKKEELSSSHKEDVSDQPSGRVRPARPAPPVLPKLKSPITSDRRNSNELKPAKVKPPRPAPPRPPSMKVSVREHSIETTTDSKIVVSTQSEDKTEQPTMPSKLVSTRVALFEAKLQQDTYNYECIRQHSDQDENDSSVVDHEFDESSSDDEQDSGPEDDEPISEDEKKKK</sequence>
<evidence type="ECO:0000313" key="3">
    <source>
        <dbReference type="RefSeq" id="XP_002739032.1"/>
    </source>
</evidence>
<proteinExistence type="predicted"/>
<feature type="compositionally biased region" description="Basic and acidic residues" evidence="1">
    <location>
        <begin position="295"/>
        <end position="328"/>
    </location>
</feature>
<feature type="compositionally biased region" description="Basic and acidic residues" evidence="1">
    <location>
        <begin position="433"/>
        <end position="446"/>
    </location>
</feature>
<dbReference type="GeneID" id="100367540"/>
<feature type="compositionally biased region" description="Basic and acidic residues" evidence="1">
    <location>
        <begin position="347"/>
        <end position="375"/>
    </location>
</feature>
<feature type="compositionally biased region" description="Basic and acidic residues" evidence="1">
    <location>
        <begin position="257"/>
        <end position="272"/>
    </location>
</feature>
<dbReference type="RefSeq" id="XP_002739032.1">
    <property type="nucleotide sequence ID" value="XM_002738986.1"/>
</dbReference>
<gene>
    <name evidence="3" type="primary">LOC100367540</name>
</gene>
<feature type="compositionally biased region" description="Acidic residues" evidence="1">
    <location>
        <begin position="574"/>
        <end position="595"/>
    </location>
</feature>
<feature type="compositionally biased region" description="Polar residues" evidence="1">
    <location>
        <begin position="509"/>
        <end position="521"/>
    </location>
</feature>
<feature type="compositionally biased region" description="Basic and acidic residues" evidence="1">
    <location>
        <begin position="151"/>
        <end position="161"/>
    </location>
</feature>
<accession>A0ABM0GWR4</accession>
<feature type="region of interest" description="Disordered" evidence="1">
    <location>
        <begin position="1"/>
        <end position="29"/>
    </location>
</feature>
<feature type="compositionally biased region" description="Basic and acidic residues" evidence="1">
    <location>
        <begin position="473"/>
        <end position="483"/>
    </location>
</feature>
<feature type="compositionally biased region" description="Pro residues" evidence="1">
    <location>
        <begin position="276"/>
        <end position="287"/>
    </location>
</feature>
<feature type="compositionally biased region" description="Basic residues" evidence="1">
    <location>
        <begin position="209"/>
        <end position="220"/>
    </location>
</feature>
<name>A0ABM0GWR4_SACKO</name>